<dbReference type="InterPro" id="IPR032308">
    <property type="entry name" value="TDBD"/>
</dbReference>
<reference evidence="4 5" key="1">
    <citation type="submission" date="2020-04" db="EMBL/GenBank/DDBJ databases">
        <title>Plant Genome Project.</title>
        <authorList>
            <person name="Zhang R.-G."/>
        </authorList>
    </citation>
    <scope>NUCLEOTIDE SEQUENCE [LARGE SCALE GENOMIC DNA]</scope>
    <source>
        <strain evidence="4">YNK0</strain>
        <tissue evidence="4">Leaf</tissue>
    </source>
</reference>
<evidence type="ECO:0000313" key="5">
    <source>
        <dbReference type="Proteomes" id="UP000655225"/>
    </source>
</evidence>
<evidence type="ECO:0000256" key="1">
    <source>
        <dbReference type="ARBA" id="ARBA00004123"/>
    </source>
</evidence>
<dbReference type="AlphaFoldDB" id="A0A834ZHT5"/>
<comment type="caution">
    <text evidence="4">The sequence shown here is derived from an EMBL/GenBank/DDBJ whole genome shotgun (WGS) entry which is preliminary data.</text>
</comment>
<dbReference type="GO" id="GO:0000977">
    <property type="term" value="F:RNA polymerase II transcription regulatory region sequence-specific DNA binding"/>
    <property type="evidence" value="ECO:0007669"/>
    <property type="project" value="TreeGrafter"/>
</dbReference>
<dbReference type="Pfam" id="PF16135">
    <property type="entry name" value="TDBD"/>
    <property type="match status" value="1"/>
</dbReference>
<accession>A0A834ZHT5</accession>
<dbReference type="Proteomes" id="UP000655225">
    <property type="component" value="Unassembled WGS sequence"/>
</dbReference>
<dbReference type="PANTHER" id="PTHR47025:SF9">
    <property type="entry name" value="PROTEIN, PUTATIVE-RELATED"/>
    <property type="match status" value="1"/>
</dbReference>
<protein>
    <recommendedName>
        <fullName evidence="3">Tify domain-containing protein</fullName>
    </recommendedName>
</protein>
<evidence type="ECO:0000313" key="4">
    <source>
        <dbReference type="EMBL" id="KAF8402847.1"/>
    </source>
</evidence>
<dbReference type="GO" id="GO:0045944">
    <property type="term" value="P:positive regulation of transcription by RNA polymerase II"/>
    <property type="evidence" value="ECO:0007669"/>
    <property type="project" value="TreeGrafter"/>
</dbReference>
<dbReference type="EMBL" id="JABCRI010000007">
    <property type="protein sequence ID" value="KAF8402847.1"/>
    <property type="molecule type" value="Genomic_DNA"/>
</dbReference>
<gene>
    <name evidence="4" type="ORF">HHK36_010938</name>
</gene>
<keyword evidence="2" id="KW-0539">Nucleus</keyword>
<name>A0A834ZHT5_TETSI</name>
<dbReference type="OMA" id="AHTYQAK"/>
<feature type="domain" description="Tify" evidence="3">
    <location>
        <begin position="370"/>
        <end position="425"/>
    </location>
</feature>
<comment type="subcellular location">
    <subcellularLocation>
        <location evidence="1">Nucleus</location>
    </subcellularLocation>
</comment>
<dbReference type="GO" id="GO:0003682">
    <property type="term" value="F:chromatin binding"/>
    <property type="evidence" value="ECO:0007669"/>
    <property type="project" value="TreeGrafter"/>
</dbReference>
<dbReference type="PANTHER" id="PTHR47025">
    <property type="entry name" value="AUTOIMMUNE REGULATOR"/>
    <property type="match status" value="1"/>
</dbReference>
<evidence type="ECO:0000259" key="3">
    <source>
        <dbReference type="Pfam" id="PF16135"/>
    </source>
</evidence>
<evidence type="ECO:0000256" key="2">
    <source>
        <dbReference type="ARBA" id="ARBA00023242"/>
    </source>
</evidence>
<proteinExistence type="predicted"/>
<dbReference type="GO" id="GO:0042393">
    <property type="term" value="F:histone binding"/>
    <property type="evidence" value="ECO:0007669"/>
    <property type="project" value="TreeGrafter"/>
</dbReference>
<dbReference type="OrthoDB" id="1863332at2759"/>
<sequence length="481" mass="53375">MAKDAGFLSDGEMAYDNSSRIEPKRAHQWFIDPTESDLFPNKKQAVEASNKSISELPNVNVSPWENASSFQSVPGHFTDRLFGSEMTRTVNFGDRNIPSVGTGNLNLGRKGIEDQFGNDSSVGLSMSHTMEDPGSCLSYGGIRKVKVNQVEDSDNGMHVSMGHTYNRGDNNTMPMGLTFNKVDDNSMSMGHTLTYNKEDNNIISVGQTYNRGDDDIILMGHTFNKGSDNTISTGHVYNKGDTNIISMGHTYNKGDPNTISFGGFHDEPETYTSGRLISSYDLLMGQSPAQTSEVLSEKDLVELNDDIEGNAQITNSGTKTISKNKMELKMSKKVAPHNFPSNVRNLISTGMLDGVPIKYVSWSREKELRGIIKGSGYLCGCQSCSFSKILNAYEFENHAGCKTRLPNKRIFFESGKTIYEIVQELRSTPQDLLFEVILNVTGSPINQKSFRIWKESFLAATRELRRIYGKEKVSPTTNEDS</sequence>
<keyword evidence="5" id="KW-1185">Reference proteome</keyword>
<dbReference type="GO" id="GO:0005634">
    <property type="term" value="C:nucleus"/>
    <property type="evidence" value="ECO:0007669"/>
    <property type="project" value="UniProtKB-SubCell"/>
</dbReference>
<organism evidence="4 5">
    <name type="scientific">Tetracentron sinense</name>
    <name type="common">Spur-leaf</name>
    <dbReference type="NCBI Taxonomy" id="13715"/>
    <lineage>
        <taxon>Eukaryota</taxon>
        <taxon>Viridiplantae</taxon>
        <taxon>Streptophyta</taxon>
        <taxon>Embryophyta</taxon>
        <taxon>Tracheophyta</taxon>
        <taxon>Spermatophyta</taxon>
        <taxon>Magnoliopsida</taxon>
        <taxon>Trochodendrales</taxon>
        <taxon>Trochodendraceae</taxon>
        <taxon>Tetracentron</taxon>
    </lineage>
</organism>